<dbReference type="InterPro" id="IPR018078">
    <property type="entry name" value="DNA-binding_RecF_CS"/>
</dbReference>
<dbReference type="Proteomes" id="UP000199322">
    <property type="component" value="Unassembled WGS sequence"/>
</dbReference>
<evidence type="ECO:0000256" key="3">
    <source>
        <dbReference type="ARBA" id="ARBA00022840"/>
    </source>
</evidence>
<evidence type="ECO:0000256" key="2">
    <source>
        <dbReference type="ARBA" id="ARBA00022741"/>
    </source>
</evidence>
<gene>
    <name evidence="7" type="ORF">E4650_02980</name>
    <name evidence="6" type="ORF">SAMN04488588_0337</name>
</gene>
<keyword evidence="3 6" id="KW-0067">ATP-binding</keyword>
<evidence type="ECO:0000256" key="1">
    <source>
        <dbReference type="ARBA" id="ARBA00022448"/>
    </source>
</evidence>
<evidence type="ECO:0000313" key="6">
    <source>
        <dbReference type="EMBL" id="SDC04465.1"/>
    </source>
</evidence>
<dbReference type="PROSITE" id="PS50893">
    <property type="entry name" value="ABC_TRANSPORTER_2"/>
    <property type="match status" value="1"/>
</dbReference>
<dbReference type="InterPro" id="IPR003593">
    <property type="entry name" value="AAA+_ATPase"/>
</dbReference>
<dbReference type="AlphaFoldDB" id="A0A1G6IEL2"/>
<dbReference type="CDD" id="cd03214">
    <property type="entry name" value="ABC_Iron-Siderophores_B12_Hemin"/>
    <property type="match status" value="1"/>
</dbReference>
<dbReference type="PANTHER" id="PTHR42794">
    <property type="entry name" value="HEMIN IMPORT ATP-BINDING PROTEIN HMUV"/>
    <property type="match status" value="1"/>
</dbReference>
<sequence>MIKIENLEFTYGDNFNLKINNLLIKSGERVSIIGPNGSGKSTLIKIISKLISNYQGKISIKGKYLNKYTNKELSRYLAVVPQEFNTIFNYDVESIISTARLPYSKRFSFFENYEDRNIIEKSLQYADLENMKNKIFSNLSGGEKQRVMIARAFAQEADILLLDEFTSHLDPGHTDLLMKLVEEFSDSMNKTVISIFHDINLASIFSKRIIVMKNGRVFKDGSPKEVITKGVIKEAYDFEGHIIDHPVKHVPQILF</sequence>
<dbReference type="STRING" id="28234.SAMN04488588_0337"/>
<keyword evidence="1" id="KW-0813">Transport</keyword>
<dbReference type="PROSITE" id="PS00618">
    <property type="entry name" value="RECF_2"/>
    <property type="match status" value="1"/>
</dbReference>
<protein>
    <submittedName>
        <fullName evidence="7">ABC transporter ATP-binding protein</fullName>
    </submittedName>
    <submittedName>
        <fullName evidence="6">Iron complex transport system ATP-binding protein</fullName>
    </submittedName>
</protein>
<evidence type="ECO:0000256" key="4">
    <source>
        <dbReference type="ARBA" id="ARBA00022967"/>
    </source>
</evidence>
<dbReference type="GO" id="GO:0006281">
    <property type="term" value="P:DNA repair"/>
    <property type="evidence" value="ECO:0007669"/>
    <property type="project" value="InterPro"/>
</dbReference>
<keyword evidence="4" id="KW-1278">Translocase</keyword>
<dbReference type="PROSITE" id="PS00211">
    <property type="entry name" value="ABC_TRANSPORTER_1"/>
    <property type="match status" value="1"/>
</dbReference>
<dbReference type="RefSeq" id="WP_091402231.1">
    <property type="nucleotide sequence ID" value="NZ_FMYV01000001.1"/>
</dbReference>
<dbReference type="SMART" id="SM00382">
    <property type="entry name" value="AAA"/>
    <property type="match status" value="1"/>
</dbReference>
<dbReference type="Pfam" id="PF00005">
    <property type="entry name" value="ABC_tran"/>
    <property type="match status" value="1"/>
</dbReference>
<reference evidence="6 8" key="1">
    <citation type="submission" date="2016-10" db="EMBL/GenBank/DDBJ databases">
        <authorList>
            <person name="de Groot N.N."/>
        </authorList>
    </citation>
    <scope>NUCLEOTIDE SEQUENCE [LARGE SCALE GENOMIC DNA]</scope>
    <source>
        <strain evidence="6 8">WG14</strain>
    </source>
</reference>
<evidence type="ECO:0000313" key="9">
    <source>
        <dbReference type="Proteomes" id="UP000297288"/>
    </source>
</evidence>
<dbReference type="SUPFAM" id="SSF52540">
    <property type="entry name" value="P-loop containing nucleoside triphosphate hydrolases"/>
    <property type="match status" value="1"/>
</dbReference>
<dbReference type="EMBL" id="FMYV01000001">
    <property type="protein sequence ID" value="SDC04465.1"/>
    <property type="molecule type" value="Genomic_DNA"/>
</dbReference>
<dbReference type="PANTHER" id="PTHR42794:SF1">
    <property type="entry name" value="HEMIN IMPORT ATP-BINDING PROTEIN HMUV"/>
    <property type="match status" value="1"/>
</dbReference>
<dbReference type="InterPro" id="IPR017871">
    <property type="entry name" value="ABC_transporter-like_CS"/>
</dbReference>
<dbReference type="GO" id="GO:0016887">
    <property type="term" value="F:ATP hydrolysis activity"/>
    <property type="evidence" value="ECO:0007669"/>
    <property type="project" value="InterPro"/>
</dbReference>
<dbReference type="OrthoDB" id="9799337at2"/>
<keyword evidence="8" id="KW-1185">Reference proteome</keyword>
<proteinExistence type="predicted"/>
<evidence type="ECO:0000259" key="5">
    <source>
        <dbReference type="PROSITE" id="PS50893"/>
    </source>
</evidence>
<evidence type="ECO:0000313" key="7">
    <source>
        <dbReference type="EMBL" id="TGG89173.1"/>
    </source>
</evidence>
<dbReference type="EMBL" id="SRME01000001">
    <property type="protein sequence ID" value="TGG89173.1"/>
    <property type="molecule type" value="Genomic_DNA"/>
</dbReference>
<dbReference type="FunFam" id="3.40.50.300:FF:000134">
    <property type="entry name" value="Iron-enterobactin ABC transporter ATP-binding protein"/>
    <property type="match status" value="1"/>
</dbReference>
<dbReference type="Gene3D" id="3.40.50.300">
    <property type="entry name" value="P-loop containing nucleotide triphosphate hydrolases"/>
    <property type="match status" value="1"/>
</dbReference>
<dbReference type="GO" id="GO:0005524">
    <property type="term" value="F:ATP binding"/>
    <property type="evidence" value="ECO:0007669"/>
    <property type="project" value="UniProtKB-KW"/>
</dbReference>
<dbReference type="GO" id="GO:0003697">
    <property type="term" value="F:single-stranded DNA binding"/>
    <property type="evidence" value="ECO:0007669"/>
    <property type="project" value="InterPro"/>
</dbReference>
<name>A0A1G6IEL2_9BACT</name>
<feature type="domain" description="ABC transporter" evidence="5">
    <location>
        <begin position="2"/>
        <end position="239"/>
    </location>
</feature>
<keyword evidence="2" id="KW-0547">Nucleotide-binding</keyword>
<organism evidence="6 8">
    <name type="scientific">Geotoga petraea</name>
    <dbReference type="NCBI Taxonomy" id="28234"/>
    <lineage>
        <taxon>Bacteria</taxon>
        <taxon>Thermotogati</taxon>
        <taxon>Thermotogota</taxon>
        <taxon>Thermotogae</taxon>
        <taxon>Petrotogales</taxon>
        <taxon>Petrotogaceae</taxon>
        <taxon>Geotoga</taxon>
    </lineage>
</organism>
<dbReference type="Proteomes" id="UP000297288">
    <property type="component" value="Unassembled WGS sequence"/>
</dbReference>
<dbReference type="InterPro" id="IPR003439">
    <property type="entry name" value="ABC_transporter-like_ATP-bd"/>
</dbReference>
<dbReference type="InterPro" id="IPR027417">
    <property type="entry name" value="P-loop_NTPase"/>
</dbReference>
<evidence type="ECO:0000313" key="8">
    <source>
        <dbReference type="Proteomes" id="UP000199322"/>
    </source>
</evidence>
<accession>A0A1G6IEL2</accession>
<reference evidence="7 9" key="2">
    <citation type="submission" date="2019-04" db="EMBL/GenBank/DDBJ databases">
        <title>Draft genome sequence data and analysis of a Fermenting Bacterium, Geotoga petraea strain HO-Geo1, isolated from heavy-oil petroleum reservoir in Russia.</title>
        <authorList>
            <person name="Grouzdev D.S."/>
            <person name="Semenova E.M."/>
            <person name="Sokolova D.S."/>
            <person name="Tourova T.P."/>
            <person name="Poltaraus A.B."/>
            <person name="Nazina T.N."/>
        </authorList>
    </citation>
    <scope>NUCLEOTIDE SEQUENCE [LARGE SCALE GENOMIC DNA]</scope>
    <source>
        <strain evidence="7 9">HO-Geo1</strain>
    </source>
</reference>